<evidence type="ECO:0000256" key="2">
    <source>
        <dbReference type="ARBA" id="ARBA00022525"/>
    </source>
</evidence>
<organism evidence="9 10">
    <name type="scientific">Desulfofustis glycolicus DSM 9705</name>
    <dbReference type="NCBI Taxonomy" id="1121409"/>
    <lineage>
        <taxon>Bacteria</taxon>
        <taxon>Pseudomonadati</taxon>
        <taxon>Thermodesulfobacteriota</taxon>
        <taxon>Desulfobulbia</taxon>
        <taxon>Desulfobulbales</taxon>
        <taxon>Desulfocapsaceae</taxon>
        <taxon>Desulfofustis</taxon>
    </lineage>
</organism>
<dbReference type="InterPro" id="IPR042187">
    <property type="entry name" value="Flagellin_C_sub2"/>
</dbReference>
<comment type="function">
    <text evidence="4">Flagellin is the subunit protein which polymerizes to form the filaments of bacterial flagella.</text>
</comment>
<protein>
    <recommendedName>
        <fullName evidence="4">Flagellin</fullName>
    </recommendedName>
</protein>
<dbReference type="Pfam" id="PF00700">
    <property type="entry name" value="Flagellin_C"/>
    <property type="match status" value="1"/>
</dbReference>
<keyword evidence="9" id="KW-0966">Cell projection</keyword>
<dbReference type="AlphaFoldDB" id="A0A1M5TZM8"/>
<dbReference type="PRINTS" id="PR00207">
    <property type="entry name" value="FLAGELLIN"/>
</dbReference>
<accession>A0A1M5TZM8</accession>
<keyword evidence="3 4" id="KW-0975">Bacterial flagellum</keyword>
<dbReference type="InterPro" id="IPR001029">
    <property type="entry name" value="Flagellin_N"/>
</dbReference>
<evidence type="ECO:0000256" key="1">
    <source>
        <dbReference type="ARBA" id="ARBA00005709"/>
    </source>
</evidence>
<evidence type="ECO:0000313" key="9">
    <source>
        <dbReference type="EMBL" id="SHH56285.1"/>
    </source>
</evidence>
<reference evidence="9 10" key="1">
    <citation type="submission" date="2016-11" db="EMBL/GenBank/DDBJ databases">
        <authorList>
            <person name="Jaros S."/>
            <person name="Januszkiewicz K."/>
            <person name="Wedrychowicz H."/>
        </authorList>
    </citation>
    <scope>NUCLEOTIDE SEQUENCE [LARGE SCALE GENOMIC DNA]</scope>
    <source>
        <strain evidence="9 10">DSM 9705</strain>
    </source>
</reference>
<keyword evidence="9" id="KW-0969">Cilium</keyword>
<dbReference type="Gene3D" id="2.30.220.10">
    <property type="entry name" value="f41 fragment of flagellin, C-terminal domain"/>
    <property type="match status" value="1"/>
</dbReference>
<dbReference type="OrthoDB" id="9796789at2"/>
<dbReference type="Gene3D" id="1.20.1330.10">
    <property type="entry name" value="f41 fragment of flagellin, N-terminal domain"/>
    <property type="match status" value="1"/>
</dbReference>
<feature type="region of interest" description="Disordered" evidence="6">
    <location>
        <begin position="328"/>
        <end position="347"/>
    </location>
</feature>
<evidence type="ECO:0000256" key="4">
    <source>
        <dbReference type="RuleBase" id="RU362073"/>
    </source>
</evidence>
<dbReference type="GO" id="GO:0005576">
    <property type="term" value="C:extracellular region"/>
    <property type="evidence" value="ECO:0007669"/>
    <property type="project" value="UniProtKB-SubCell"/>
</dbReference>
<dbReference type="PANTHER" id="PTHR42792:SF2">
    <property type="entry name" value="FLAGELLIN"/>
    <property type="match status" value="1"/>
</dbReference>
<dbReference type="Gene3D" id="2.170.280.10">
    <property type="entry name" value="f41 fragment of flagellin, middle domain"/>
    <property type="match status" value="1"/>
</dbReference>
<feature type="coiled-coil region" evidence="5">
    <location>
        <begin position="75"/>
        <end position="129"/>
    </location>
</feature>
<dbReference type="GO" id="GO:0009288">
    <property type="term" value="C:bacterial-type flagellum"/>
    <property type="evidence" value="ECO:0007669"/>
    <property type="project" value="UniProtKB-SubCell"/>
</dbReference>
<dbReference type="SUPFAM" id="SSF64518">
    <property type="entry name" value="Phase 1 flagellin"/>
    <property type="match status" value="1"/>
</dbReference>
<gene>
    <name evidence="9" type="ORF">SAMN02745124_00921</name>
</gene>
<feature type="domain" description="Flagellin C-terminal" evidence="8">
    <location>
        <begin position="407"/>
        <end position="492"/>
    </location>
</feature>
<dbReference type="Proteomes" id="UP000184139">
    <property type="component" value="Unassembled WGS sequence"/>
</dbReference>
<dbReference type="GO" id="GO:0005198">
    <property type="term" value="F:structural molecule activity"/>
    <property type="evidence" value="ECO:0007669"/>
    <property type="project" value="UniProtKB-UniRule"/>
</dbReference>
<evidence type="ECO:0000256" key="6">
    <source>
        <dbReference type="SAM" id="MobiDB-lite"/>
    </source>
</evidence>
<proteinExistence type="inferred from homology"/>
<keyword evidence="9" id="KW-0282">Flagellum</keyword>
<feature type="domain" description="Flagellin N-terminal" evidence="7">
    <location>
        <begin position="5"/>
        <end position="143"/>
    </location>
</feature>
<evidence type="ECO:0000256" key="5">
    <source>
        <dbReference type="SAM" id="Coils"/>
    </source>
</evidence>
<dbReference type="EMBL" id="FQXS01000004">
    <property type="protein sequence ID" value="SHH56285.1"/>
    <property type="molecule type" value="Genomic_DNA"/>
</dbReference>
<comment type="similarity">
    <text evidence="1 4">Belongs to the bacterial flagellin family.</text>
</comment>
<keyword evidence="10" id="KW-1185">Reference proteome</keyword>
<dbReference type="Pfam" id="PF07196">
    <property type="entry name" value="Flagellin_IN"/>
    <property type="match status" value="2"/>
</dbReference>
<dbReference type="RefSeq" id="WP_073373676.1">
    <property type="nucleotide sequence ID" value="NZ_FQXS01000004.1"/>
</dbReference>
<keyword evidence="2 4" id="KW-0964">Secreted</keyword>
<dbReference type="Gene3D" id="6.10.280.190">
    <property type="match status" value="1"/>
</dbReference>
<comment type="subcellular location">
    <subcellularLocation>
        <location evidence="4">Secreted</location>
    </subcellularLocation>
    <subcellularLocation>
        <location evidence="4">Bacterial flagellum</location>
    </subcellularLocation>
</comment>
<dbReference type="InterPro" id="IPR001492">
    <property type="entry name" value="Flagellin"/>
</dbReference>
<dbReference type="InterPro" id="IPR010810">
    <property type="entry name" value="Flagellin_hook_IN_motif"/>
</dbReference>
<dbReference type="Pfam" id="PF00669">
    <property type="entry name" value="Flagellin_N"/>
    <property type="match status" value="1"/>
</dbReference>
<evidence type="ECO:0000256" key="3">
    <source>
        <dbReference type="ARBA" id="ARBA00023143"/>
    </source>
</evidence>
<evidence type="ECO:0000259" key="8">
    <source>
        <dbReference type="Pfam" id="PF00700"/>
    </source>
</evidence>
<dbReference type="STRING" id="1121409.SAMN02745124_00921"/>
<name>A0A1M5TZM8_9BACT</name>
<dbReference type="InterPro" id="IPR046358">
    <property type="entry name" value="Flagellin_C"/>
</dbReference>
<sequence length="493" mass="51457">MGLVINTNVASLNAQRNLGKSQSALSTSMQRLSSGMRINSAKDDAAGLAISDRMTSQIRGLNQAVRNANDGISLAQTAEGAMQEATNILQRMRELAVQSANDSNTASDRASLQKEVSQLQNELNRIAETSEFNNQKLLDGSFTSALFQVGANKGQTIAVSVGNTRATQIGNYQIASEVTTTDFAATFGAQSLEISGNQTTETVTTAADASAKDIADAVNTKKVETGVEAEATTNLKVDNLASSGSVSFSLKGANSTAVKVSAVITDNTDLSALVSAINDNSGATGITARLDNDGAMIMTSSEGHNIAISEFSYLGDSGDAASLDFTTLNADGEDPKATAGPDQDDFDHDTDGTDIVARGQVTFHSNNAYTIETDGDTDLLAVENNASEQMNVGDIDISTQIGSGNALKVLDGAIAYLDSQRADLGAVMNRFESTIANLQNISENVTAARSRILDADIAQETSSMTKQNILQQAGVSILAQANQMPQLALSLLG</sequence>
<evidence type="ECO:0000313" key="10">
    <source>
        <dbReference type="Proteomes" id="UP000184139"/>
    </source>
</evidence>
<dbReference type="Gene3D" id="6.10.10.10">
    <property type="entry name" value="Flagellar export chaperone, C-terminal domain"/>
    <property type="match status" value="1"/>
</dbReference>
<dbReference type="PANTHER" id="PTHR42792">
    <property type="entry name" value="FLAGELLIN"/>
    <property type="match status" value="1"/>
</dbReference>
<keyword evidence="5" id="KW-0175">Coiled coil</keyword>
<evidence type="ECO:0000259" key="7">
    <source>
        <dbReference type="Pfam" id="PF00669"/>
    </source>
</evidence>